<protein>
    <submittedName>
        <fullName evidence="3">Uncharacterized protein</fullName>
    </submittedName>
</protein>
<dbReference type="EMBL" id="CAJNNW010017870">
    <property type="protein sequence ID" value="CAE8661797.1"/>
    <property type="molecule type" value="Genomic_DNA"/>
</dbReference>
<comment type="caution">
    <text evidence="3">The sequence shown here is derived from an EMBL/GenBank/DDBJ whole genome shotgun (WGS) entry which is preliminary data.</text>
</comment>
<feature type="non-terminal residue" evidence="3">
    <location>
        <position position="1"/>
    </location>
</feature>
<dbReference type="Proteomes" id="UP000626109">
    <property type="component" value="Unassembled WGS sequence"/>
</dbReference>
<evidence type="ECO:0000256" key="2">
    <source>
        <dbReference type="SAM" id="MobiDB-lite"/>
    </source>
</evidence>
<feature type="coiled-coil region" evidence="1">
    <location>
        <begin position="3"/>
        <end position="49"/>
    </location>
</feature>
<feature type="non-terminal residue" evidence="3">
    <location>
        <position position="88"/>
    </location>
</feature>
<dbReference type="AlphaFoldDB" id="A0A813J1Y4"/>
<reference evidence="3" key="1">
    <citation type="submission" date="2021-02" db="EMBL/GenBank/DDBJ databases">
        <authorList>
            <person name="Dougan E. K."/>
            <person name="Rhodes N."/>
            <person name="Thang M."/>
            <person name="Chan C."/>
        </authorList>
    </citation>
    <scope>NUCLEOTIDE SEQUENCE</scope>
</reference>
<keyword evidence="1" id="KW-0175">Coiled coil</keyword>
<evidence type="ECO:0000256" key="1">
    <source>
        <dbReference type="SAM" id="Coils"/>
    </source>
</evidence>
<feature type="region of interest" description="Disordered" evidence="2">
    <location>
        <begin position="66"/>
        <end position="88"/>
    </location>
</feature>
<gene>
    <name evidence="3" type="ORF">PGLA2088_LOCUS14656</name>
</gene>
<evidence type="ECO:0000313" key="3">
    <source>
        <dbReference type="EMBL" id="CAE8661797.1"/>
    </source>
</evidence>
<name>A0A813J1Y4_POLGL</name>
<sequence>LDILDMRRKLDEEERRLSEAKLMPIQLQVQELEARRLQEQGQVRQMELQYQLRQSELQQEEVRLHQAAAAAGSSSVGSSAAAAAAGTA</sequence>
<feature type="compositionally biased region" description="Low complexity" evidence="2">
    <location>
        <begin position="67"/>
        <end position="88"/>
    </location>
</feature>
<accession>A0A813J1Y4</accession>
<organism evidence="3 4">
    <name type="scientific">Polarella glacialis</name>
    <name type="common">Dinoflagellate</name>
    <dbReference type="NCBI Taxonomy" id="89957"/>
    <lineage>
        <taxon>Eukaryota</taxon>
        <taxon>Sar</taxon>
        <taxon>Alveolata</taxon>
        <taxon>Dinophyceae</taxon>
        <taxon>Suessiales</taxon>
        <taxon>Suessiaceae</taxon>
        <taxon>Polarella</taxon>
    </lineage>
</organism>
<proteinExistence type="predicted"/>
<evidence type="ECO:0000313" key="4">
    <source>
        <dbReference type="Proteomes" id="UP000626109"/>
    </source>
</evidence>